<evidence type="ECO:0000313" key="2">
    <source>
        <dbReference type="EMBL" id="MBK8572215.1"/>
    </source>
</evidence>
<dbReference type="PROSITE" id="PS51833">
    <property type="entry name" value="HDOD"/>
    <property type="match status" value="1"/>
</dbReference>
<evidence type="ECO:0000313" key="3">
    <source>
        <dbReference type="Proteomes" id="UP000709959"/>
    </source>
</evidence>
<dbReference type="InterPro" id="IPR013976">
    <property type="entry name" value="HDOD"/>
</dbReference>
<protein>
    <submittedName>
        <fullName evidence="2">HDOD domain-containing protein</fullName>
    </submittedName>
</protein>
<dbReference type="EMBL" id="JADKCH010000004">
    <property type="protein sequence ID" value="MBK8572215.1"/>
    <property type="molecule type" value="Genomic_DNA"/>
</dbReference>
<dbReference type="InterPro" id="IPR003607">
    <property type="entry name" value="HD/PDEase_dom"/>
</dbReference>
<dbReference type="PANTHER" id="PTHR33525:SF3">
    <property type="entry name" value="RIBONUCLEASE Y"/>
    <property type="match status" value="1"/>
</dbReference>
<sequence>MPITPQELIANLGDLPPLPQVASQVLRVSADPDANADDLRKVISMDQALTSQILKISNSAMFGMVREVTTLTQAIMTLGFSTIKSVVIASSAKNLYHRGAVGLQERLIWEHALVSAIASRAFAKSLRFPRMEEAFIGGLLHDIGKSVMGVKFPERYGALLRTVYNEQGVCLDLELDTFGFDHAMVGEALVNRWNLAPSLQAAVRFHHDPIHAPADYQELSAIVALANHLALEEKVGIGSPQHLEGASLQAMEILQLGPEALAGIKEGVRAAIEQDKSMIAEF</sequence>
<feature type="domain" description="HDOD" evidence="1">
    <location>
        <begin position="15"/>
        <end position="209"/>
    </location>
</feature>
<dbReference type="InterPro" id="IPR052340">
    <property type="entry name" value="RNase_Y/CdgJ"/>
</dbReference>
<dbReference type="NCBIfam" id="TIGR00277">
    <property type="entry name" value="HDIG"/>
    <property type="match status" value="1"/>
</dbReference>
<gene>
    <name evidence="2" type="ORF">IPN91_06110</name>
</gene>
<dbReference type="AlphaFoldDB" id="A0A936F243"/>
<dbReference type="InterPro" id="IPR006675">
    <property type="entry name" value="HDIG_dom"/>
</dbReference>
<dbReference type="Pfam" id="PF08668">
    <property type="entry name" value="HDOD"/>
    <property type="match status" value="1"/>
</dbReference>
<dbReference type="Proteomes" id="UP000709959">
    <property type="component" value="Unassembled WGS sequence"/>
</dbReference>
<accession>A0A936F243</accession>
<dbReference type="PANTHER" id="PTHR33525">
    <property type="match status" value="1"/>
</dbReference>
<dbReference type="CDD" id="cd00077">
    <property type="entry name" value="HDc"/>
    <property type="match status" value="1"/>
</dbReference>
<name>A0A936F243_9BACT</name>
<dbReference type="Gene3D" id="1.10.3210.10">
    <property type="entry name" value="Hypothetical protein af1432"/>
    <property type="match status" value="1"/>
</dbReference>
<organism evidence="2 3">
    <name type="scientific">Candidatus Geothrix odensensis</name>
    <dbReference type="NCBI Taxonomy" id="2954440"/>
    <lineage>
        <taxon>Bacteria</taxon>
        <taxon>Pseudomonadati</taxon>
        <taxon>Acidobacteriota</taxon>
        <taxon>Holophagae</taxon>
        <taxon>Holophagales</taxon>
        <taxon>Holophagaceae</taxon>
        <taxon>Geothrix</taxon>
    </lineage>
</organism>
<evidence type="ECO:0000259" key="1">
    <source>
        <dbReference type="PROSITE" id="PS51833"/>
    </source>
</evidence>
<comment type="caution">
    <text evidence="2">The sequence shown here is derived from an EMBL/GenBank/DDBJ whole genome shotgun (WGS) entry which is preliminary data.</text>
</comment>
<proteinExistence type="predicted"/>
<dbReference type="SUPFAM" id="SSF109604">
    <property type="entry name" value="HD-domain/PDEase-like"/>
    <property type="match status" value="1"/>
</dbReference>
<reference evidence="2 3" key="1">
    <citation type="submission" date="2020-10" db="EMBL/GenBank/DDBJ databases">
        <title>Connecting structure to function with the recovery of over 1000 high-quality activated sludge metagenome-assembled genomes encoding full-length rRNA genes using long-read sequencing.</title>
        <authorList>
            <person name="Singleton C.M."/>
            <person name="Petriglieri F."/>
            <person name="Kristensen J.M."/>
            <person name="Kirkegaard R.H."/>
            <person name="Michaelsen T.Y."/>
            <person name="Andersen M.H."/>
            <person name="Karst S.M."/>
            <person name="Dueholm M.S."/>
            <person name="Nielsen P.H."/>
            <person name="Albertsen M."/>
        </authorList>
    </citation>
    <scope>NUCLEOTIDE SEQUENCE [LARGE SCALE GENOMIC DNA]</scope>
    <source>
        <strain evidence="2">OdNE_18-Q3-R46-58_MAXAC.008</strain>
    </source>
</reference>